<keyword evidence="2" id="KW-0472">Membrane</keyword>
<accession>A0ABW7YBS8</accession>
<keyword evidence="4" id="KW-1185">Reference proteome</keyword>
<dbReference type="EMBL" id="JBITDC010000017">
    <property type="protein sequence ID" value="MFI5679854.1"/>
    <property type="molecule type" value="Genomic_DNA"/>
</dbReference>
<organism evidence="3 4">
    <name type="scientific">Streptomyces cellulosae</name>
    <dbReference type="NCBI Taxonomy" id="1968"/>
    <lineage>
        <taxon>Bacteria</taxon>
        <taxon>Bacillati</taxon>
        <taxon>Actinomycetota</taxon>
        <taxon>Actinomycetes</taxon>
        <taxon>Kitasatosporales</taxon>
        <taxon>Streptomycetaceae</taxon>
        <taxon>Streptomyces</taxon>
    </lineage>
</organism>
<gene>
    <name evidence="3" type="ORF">ACIA8P_35375</name>
</gene>
<sequence>MRTDYRLVAAPDFLLHSGQAADLNAAANGDVDPDCVYLRPCSSPDGTELWCAYRSVPLLAADVDRPGDTALDEFGRPIRLIEGIVCRQRPDAVLGQGLFHHLHPSLVPLLTSFYAEDSPTFRAVPTLRFSLRDVSAGEPMRLREQARLQLRKGGAPAPSGRFPDPIAVRAPVPTAPGGPQPGGRTGEGATSGRQGSHSSDHRSLGADPPRRRRAWPYLTVLFTVLGGVTVLLLLLLQA</sequence>
<comment type="caution">
    <text evidence="3">The sequence shown here is derived from an EMBL/GenBank/DDBJ whole genome shotgun (WGS) entry which is preliminary data.</text>
</comment>
<feature type="transmembrane region" description="Helical" evidence="2">
    <location>
        <begin position="214"/>
        <end position="236"/>
    </location>
</feature>
<evidence type="ECO:0000313" key="3">
    <source>
        <dbReference type="EMBL" id="MFI5679854.1"/>
    </source>
</evidence>
<evidence type="ECO:0000256" key="2">
    <source>
        <dbReference type="SAM" id="Phobius"/>
    </source>
</evidence>
<dbReference type="RefSeq" id="WP_398660276.1">
    <property type="nucleotide sequence ID" value="NZ_JBITDC010000017.1"/>
</dbReference>
<dbReference type="Proteomes" id="UP001612415">
    <property type="component" value="Unassembled WGS sequence"/>
</dbReference>
<proteinExistence type="predicted"/>
<protein>
    <submittedName>
        <fullName evidence="3">Uncharacterized protein</fullName>
    </submittedName>
</protein>
<feature type="region of interest" description="Disordered" evidence="1">
    <location>
        <begin position="150"/>
        <end position="209"/>
    </location>
</feature>
<name>A0ABW7YBS8_STRCE</name>
<evidence type="ECO:0000313" key="4">
    <source>
        <dbReference type="Proteomes" id="UP001612415"/>
    </source>
</evidence>
<evidence type="ECO:0000256" key="1">
    <source>
        <dbReference type="SAM" id="MobiDB-lite"/>
    </source>
</evidence>
<reference evidence="3 4" key="1">
    <citation type="submission" date="2024-10" db="EMBL/GenBank/DDBJ databases">
        <title>The Natural Products Discovery Center: Release of the First 8490 Sequenced Strains for Exploring Actinobacteria Biosynthetic Diversity.</title>
        <authorList>
            <person name="Kalkreuter E."/>
            <person name="Kautsar S.A."/>
            <person name="Yang D."/>
            <person name="Bader C.D."/>
            <person name="Teijaro C.N."/>
            <person name="Fluegel L."/>
            <person name="Davis C.M."/>
            <person name="Simpson J.R."/>
            <person name="Lauterbach L."/>
            <person name="Steele A.D."/>
            <person name="Gui C."/>
            <person name="Meng S."/>
            <person name="Li G."/>
            <person name="Viehrig K."/>
            <person name="Ye F."/>
            <person name="Su P."/>
            <person name="Kiefer A.F."/>
            <person name="Nichols A."/>
            <person name="Cepeda A.J."/>
            <person name="Yan W."/>
            <person name="Fan B."/>
            <person name="Jiang Y."/>
            <person name="Adhikari A."/>
            <person name="Zheng C.-J."/>
            <person name="Schuster L."/>
            <person name="Cowan T.M."/>
            <person name="Smanski M.J."/>
            <person name="Chevrette M.G."/>
            <person name="De Carvalho L.P.S."/>
            <person name="Shen B."/>
        </authorList>
    </citation>
    <scope>NUCLEOTIDE SEQUENCE [LARGE SCALE GENOMIC DNA]</scope>
    <source>
        <strain evidence="3 4">NPDC051599</strain>
    </source>
</reference>
<keyword evidence="2" id="KW-1133">Transmembrane helix</keyword>
<keyword evidence="2" id="KW-0812">Transmembrane</keyword>